<dbReference type="InterPro" id="IPR015813">
    <property type="entry name" value="Pyrv/PenolPyrv_kinase-like_dom"/>
</dbReference>
<dbReference type="Pfam" id="PF03328">
    <property type="entry name" value="HpcH_HpaI"/>
    <property type="match status" value="1"/>
</dbReference>
<dbReference type="EMBL" id="VDUY01000003">
    <property type="protein sequence ID" value="TXL66280.1"/>
    <property type="molecule type" value="Genomic_DNA"/>
</dbReference>
<evidence type="ECO:0000256" key="1">
    <source>
        <dbReference type="ARBA" id="ARBA00022723"/>
    </source>
</evidence>
<comment type="catalytic activity">
    <reaction evidence="4">
        <text>D-glyceraldehyde + 3-hydroxypyruvate = 2-dehydro-D-galactonate</text>
        <dbReference type="Rhea" id="RHEA:80051"/>
        <dbReference type="ChEBI" id="CHEBI:17180"/>
        <dbReference type="ChEBI" id="CHEBI:17378"/>
        <dbReference type="ChEBI" id="CHEBI:28023"/>
    </reaction>
</comment>
<keyword evidence="1" id="KW-0479">Metal-binding</keyword>
<dbReference type="InterPro" id="IPR040442">
    <property type="entry name" value="Pyrv_kinase-like_dom_sf"/>
</dbReference>
<keyword evidence="2 7" id="KW-0456">Lyase</keyword>
<comment type="catalytic activity">
    <reaction evidence="5">
        <text>D-glyceraldehyde + 3-hydroxypyruvate = (3R,4S,5R)-3,4,5,6-tetrahydroxy-2-oxohexanoate</text>
        <dbReference type="Rhea" id="RHEA:80047"/>
        <dbReference type="ChEBI" id="CHEBI:17180"/>
        <dbReference type="ChEBI" id="CHEBI:17378"/>
        <dbReference type="ChEBI" id="CHEBI:231434"/>
    </reaction>
</comment>
<dbReference type="AlphaFoldDB" id="A0A5C8NYT2"/>
<dbReference type="GO" id="GO:0005737">
    <property type="term" value="C:cytoplasm"/>
    <property type="evidence" value="ECO:0007669"/>
    <property type="project" value="UniProtKB-ARBA"/>
</dbReference>
<reference evidence="7 8" key="1">
    <citation type="submission" date="2019-06" db="EMBL/GenBank/DDBJ databases">
        <title>Quisquiliibacterium sp. nov., isolated from a maize field.</title>
        <authorList>
            <person name="Lin S.-Y."/>
            <person name="Tsai C.-F."/>
            <person name="Young C.-C."/>
        </authorList>
    </citation>
    <scope>NUCLEOTIDE SEQUENCE [LARGE SCALE GENOMIC DNA]</scope>
    <source>
        <strain evidence="7 8">CC-CFT501</strain>
    </source>
</reference>
<dbReference type="GO" id="GO:0016832">
    <property type="term" value="F:aldehyde-lyase activity"/>
    <property type="evidence" value="ECO:0007669"/>
    <property type="project" value="UniProtKB-ARBA"/>
</dbReference>
<evidence type="ECO:0000256" key="5">
    <source>
        <dbReference type="ARBA" id="ARBA00051592"/>
    </source>
</evidence>
<dbReference type="Proteomes" id="UP000321548">
    <property type="component" value="Unassembled WGS sequence"/>
</dbReference>
<dbReference type="PANTHER" id="PTHR30502">
    <property type="entry name" value="2-KETO-3-DEOXY-L-RHAMNONATE ALDOLASE"/>
    <property type="match status" value="1"/>
</dbReference>
<dbReference type="RefSeq" id="WP_147704191.1">
    <property type="nucleotide sequence ID" value="NZ_VDUY01000003.1"/>
</dbReference>
<dbReference type="OrthoDB" id="86160at2"/>
<feature type="domain" description="HpcH/HpaI aldolase/citrate lyase" evidence="6">
    <location>
        <begin position="18"/>
        <end position="243"/>
    </location>
</feature>
<dbReference type="Gene3D" id="3.20.20.60">
    <property type="entry name" value="Phosphoenolpyruvate-binding domains"/>
    <property type="match status" value="1"/>
</dbReference>
<name>A0A5C8NYT2_9BURK</name>
<proteinExistence type="predicted"/>
<evidence type="ECO:0000256" key="3">
    <source>
        <dbReference type="ARBA" id="ARBA00045074"/>
    </source>
</evidence>
<sequence length="255" mass="27336">MELPVNAFKHAIAAGRPQIGLWSSIPSNYTVEVIAGAGFDWILLDTEHSPNDLESVFSQLQAAAGYPQTSAIVRVPWSDQVILKRYLDAGVQTVLIPFVSTAEEARAAVSYTRYPPKGVRGVGGTTRATRFGRVRDYTKHVERELCVLVQVETKRGLDEIEAICAVDGVDGVFIGPADLHASLGYTGETGNPDVLPLIDDAIRRIRAAGKAPGVLTPVESLARRWLDCGALFVAVGADVGVLARGAEALAQRFKA</sequence>
<dbReference type="FunFam" id="3.20.20.60:FF:000004">
    <property type="entry name" value="5-keto-4-deoxy-D-glucarate aldolase"/>
    <property type="match status" value="1"/>
</dbReference>
<comment type="catalytic activity">
    <reaction evidence="3">
        <text>D-glyceraldehyde + pyruvate = 2-dehydro-3-deoxy-L-galactonate</text>
        <dbReference type="Rhea" id="RHEA:80055"/>
        <dbReference type="ChEBI" id="CHEBI:15361"/>
        <dbReference type="ChEBI" id="CHEBI:17378"/>
        <dbReference type="ChEBI" id="CHEBI:75545"/>
    </reaction>
</comment>
<evidence type="ECO:0000259" key="6">
    <source>
        <dbReference type="Pfam" id="PF03328"/>
    </source>
</evidence>
<comment type="caution">
    <text evidence="7">The sequence shown here is derived from an EMBL/GenBank/DDBJ whole genome shotgun (WGS) entry which is preliminary data.</text>
</comment>
<dbReference type="PANTHER" id="PTHR30502:SF4">
    <property type="entry name" value="5-KETO-4-DEOXY-D-GLUCARATE ALDOLASE"/>
    <property type="match status" value="1"/>
</dbReference>
<dbReference type="SUPFAM" id="SSF51621">
    <property type="entry name" value="Phosphoenolpyruvate/pyruvate domain"/>
    <property type="match status" value="1"/>
</dbReference>
<evidence type="ECO:0000313" key="8">
    <source>
        <dbReference type="Proteomes" id="UP000321548"/>
    </source>
</evidence>
<evidence type="ECO:0000313" key="7">
    <source>
        <dbReference type="EMBL" id="TXL66280.1"/>
    </source>
</evidence>
<gene>
    <name evidence="7" type="ORF">FHP08_09430</name>
</gene>
<organism evidence="7 8">
    <name type="scientific">Zeimonas arvi</name>
    <dbReference type="NCBI Taxonomy" id="2498847"/>
    <lineage>
        <taxon>Bacteria</taxon>
        <taxon>Pseudomonadati</taxon>
        <taxon>Pseudomonadota</taxon>
        <taxon>Betaproteobacteria</taxon>
        <taxon>Burkholderiales</taxon>
        <taxon>Burkholderiaceae</taxon>
        <taxon>Zeimonas</taxon>
    </lineage>
</organism>
<dbReference type="GO" id="GO:0046872">
    <property type="term" value="F:metal ion binding"/>
    <property type="evidence" value="ECO:0007669"/>
    <property type="project" value="UniProtKB-KW"/>
</dbReference>
<protein>
    <submittedName>
        <fullName evidence="7">HpcH/HpaI aldolase/citrate lyase family protein</fullName>
    </submittedName>
</protein>
<dbReference type="InterPro" id="IPR050251">
    <property type="entry name" value="HpcH-HpaI_aldolase"/>
</dbReference>
<accession>A0A5C8NYT2</accession>
<dbReference type="InterPro" id="IPR005000">
    <property type="entry name" value="Aldolase/citrate-lyase_domain"/>
</dbReference>
<evidence type="ECO:0000256" key="2">
    <source>
        <dbReference type="ARBA" id="ARBA00023239"/>
    </source>
</evidence>
<keyword evidence="8" id="KW-1185">Reference proteome</keyword>
<evidence type="ECO:0000256" key="4">
    <source>
        <dbReference type="ARBA" id="ARBA00051339"/>
    </source>
</evidence>